<dbReference type="InterPro" id="IPR001853">
    <property type="entry name" value="DSBA-like_thioredoxin_dom"/>
</dbReference>
<protein>
    <submittedName>
        <fullName evidence="6">Protein-disulfide isomerase</fullName>
    </submittedName>
</protein>
<keyword evidence="6" id="KW-0413">Isomerase</keyword>
<dbReference type="SUPFAM" id="SSF52833">
    <property type="entry name" value="Thioredoxin-like"/>
    <property type="match status" value="1"/>
</dbReference>
<dbReference type="PANTHER" id="PTHR13887">
    <property type="entry name" value="GLUTATHIONE S-TRANSFERASE KAPPA"/>
    <property type="match status" value="1"/>
</dbReference>
<dbReference type="GO" id="GO:0016853">
    <property type="term" value="F:isomerase activity"/>
    <property type="evidence" value="ECO:0007669"/>
    <property type="project" value="UniProtKB-KW"/>
</dbReference>
<dbReference type="InterPro" id="IPR006311">
    <property type="entry name" value="TAT_signal"/>
</dbReference>
<dbReference type="EMBL" id="FTPS01000003">
    <property type="protein sequence ID" value="SIT87013.1"/>
    <property type="molecule type" value="Genomic_DNA"/>
</dbReference>
<evidence type="ECO:0000313" key="7">
    <source>
        <dbReference type="Proteomes" id="UP000192455"/>
    </source>
</evidence>
<keyword evidence="4" id="KW-0676">Redox-active center</keyword>
<dbReference type="InterPro" id="IPR036249">
    <property type="entry name" value="Thioredoxin-like_sf"/>
</dbReference>
<dbReference type="OrthoDB" id="9780147at2"/>
<keyword evidence="2" id="KW-0560">Oxidoreductase</keyword>
<dbReference type="RefSeq" id="WP_076650385.1">
    <property type="nucleotide sequence ID" value="NZ_FTPS01000003.1"/>
</dbReference>
<dbReference type="STRING" id="515897.SAMN05421849_2509"/>
<keyword evidence="3" id="KW-1015">Disulfide bond</keyword>
<dbReference type="Gene3D" id="3.40.30.10">
    <property type="entry name" value="Glutaredoxin"/>
    <property type="match status" value="1"/>
</dbReference>
<dbReference type="PANTHER" id="PTHR13887:SF14">
    <property type="entry name" value="DISULFIDE BOND FORMATION PROTEIN D"/>
    <property type="match status" value="1"/>
</dbReference>
<evidence type="ECO:0000259" key="5">
    <source>
        <dbReference type="Pfam" id="PF01323"/>
    </source>
</evidence>
<evidence type="ECO:0000256" key="3">
    <source>
        <dbReference type="ARBA" id="ARBA00023157"/>
    </source>
</evidence>
<dbReference type="PROSITE" id="PS51318">
    <property type="entry name" value="TAT"/>
    <property type="match status" value="1"/>
</dbReference>
<evidence type="ECO:0000313" key="6">
    <source>
        <dbReference type="EMBL" id="SIT87013.1"/>
    </source>
</evidence>
<reference evidence="6 7" key="1">
    <citation type="submission" date="2017-01" db="EMBL/GenBank/DDBJ databases">
        <authorList>
            <person name="Mah S.A."/>
            <person name="Swanson W.J."/>
            <person name="Moy G.W."/>
            <person name="Vacquier V.D."/>
        </authorList>
    </citation>
    <scope>NUCLEOTIDE SEQUENCE [LARGE SCALE GENOMIC DNA]</scope>
    <source>
        <strain evidence="6 7">DSM 21219</strain>
    </source>
</reference>
<dbReference type="GO" id="GO:0016491">
    <property type="term" value="F:oxidoreductase activity"/>
    <property type="evidence" value="ECO:0007669"/>
    <property type="project" value="UniProtKB-KW"/>
</dbReference>
<dbReference type="CDD" id="cd03023">
    <property type="entry name" value="DsbA_Com1_like"/>
    <property type="match status" value="1"/>
</dbReference>
<evidence type="ECO:0000256" key="2">
    <source>
        <dbReference type="ARBA" id="ARBA00023002"/>
    </source>
</evidence>
<proteinExistence type="predicted"/>
<dbReference type="AlphaFoldDB" id="A0A1R3X800"/>
<sequence>MTKRTLFDRRRRDLIRLGLGAGAAAGAAVLGHPALAQALADNPMPQELRKALERSPFTPVLGNPEGDITLSEFFDYNCPFCRDMAADIQTLLAEDGKLRLVLREWPIFGEGSIAATRVSLAVLKQQKYGEFHTALMGIGGTADEAAALRVARDLGLDTDRLRADMESPEVQEHIGLSGALADHMGLMGTPSFIAGNEMLFGAQSKAEMRGLIARGRAALG</sequence>
<dbReference type="Pfam" id="PF01323">
    <property type="entry name" value="DSBA"/>
    <property type="match status" value="1"/>
</dbReference>
<name>A0A1R3X800_9RHOB</name>
<feature type="domain" description="DSBA-like thioredoxin" evidence="5">
    <location>
        <begin position="69"/>
        <end position="210"/>
    </location>
</feature>
<keyword evidence="7" id="KW-1185">Reference proteome</keyword>
<evidence type="ECO:0000256" key="1">
    <source>
        <dbReference type="ARBA" id="ARBA00022729"/>
    </source>
</evidence>
<dbReference type="Proteomes" id="UP000192455">
    <property type="component" value="Unassembled WGS sequence"/>
</dbReference>
<evidence type="ECO:0000256" key="4">
    <source>
        <dbReference type="ARBA" id="ARBA00023284"/>
    </source>
</evidence>
<gene>
    <name evidence="6" type="ORF">SAMN05421849_2509</name>
</gene>
<accession>A0A1R3X800</accession>
<keyword evidence="1" id="KW-0732">Signal</keyword>
<organism evidence="6 7">
    <name type="scientific">Pontibaca methylaminivorans</name>
    <dbReference type="NCBI Taxonomy" id="515897"/>
    <lineage>
        <taxon>Bacteria</taxon>
        <taxon>Pseudomonadati</taxon>
        <taxon>Pseudomonadota</taxon>
        <taxon>Alphaproteobacteria</taxon>
        <taxon>Rhodobacterales</taxon>
        <taxon>Roseobacteraceae</taxon>
        <taxon>Pontibaca</taxon>
    </lineage>
</organism>